<comment type="similarity">
    <text evidence="2">Belongs to the tyrosinase family.</text>
</comment>
<evidence type="ECO:0000256" key="8">
    <source>
        <dbReference type="ARBA" id="ARBA00023101"/>
    </source>
</evidence>
<keyword evidence="6" id="KW-0186">Copper</keyword>
<dbReference type="PANTHER" id="PTHR11474:SF76">
    <property type="entry name" value="SHKT DOMAIN-CONTAINING PROTEIN"/>
    <property type="match status" value="1"/>
</dbReference>
<dbReference type="EMBL" id="CM032191">
    <property type="protein sequence ID" value="KAG7085490.1"/>
    <property type="molecule type" value="Genomic_DNA"/>
</dbReference>
<protein>
    <recommendedName>
        <fullName evidence="3">tyrosinase</fullName>
        <ecNumber evidence="3">1.14.18.1</ecNumber>
    </recommendedName>
</protein>
<organism evidence="13 14">
    <name type="scientific">Marasmius oreades</name>
    <name type="common">fairy-ring Marasmius</name>
    <dbReference type="NCBI Taxonomy" id="181124"/>
    <lineage>
        <taxon>Eukaryota</taxon>
        <taxon>Fungi</taxon>
        <taxon>Dikarya</taxon>
        <taxon>Basidiomycota</taxon>
        <taxon>Agaricomycotina</taxon>
        <taxon>Agaricomycetes</taxon>
        <taxon>Agaricomycetidae</taxon>
        <taxon>Agaricales</taxon>
        <taxon>Marasmiineae</taxon>
        <taxon>Marasmiaceae</taxon>
        <taxon>Marasmius</taxon>
    </lineage>
</organism>
<dbReference type="PRINTS" id="PR00092">
    <property type="entry name" value="TYROSINASE"/>
</dbReference>
<evidence type="ECO:0000256" key="3">
    <source>
        <dbReference type="ARBA" id="ARBA00011906"/>
    </source>
</evidence>
<feature type="domain" description="Tyrosinase copper-binding" evidence="11">
    <location>
        <begin position="90"/>
        <end position="107"/>
    </location>
</feature>
<sequence length="636" mass="69310">MSRFVVTGAKGGHTQGAQAPNRLEINDFVKNELHFSLYVQALQSIYTNKSQDEIDSFFQIAGIHGLPYVSWDGSGGKPVDPNAWKGYCTHGDVLFPTFHRPYMILLEQVIQREAVKIAATYTSADAQKFKDAAENVRQPYWDWARNSVPPAEVISMDQVTILAAPNGKRVQVTNPLRRYTFHPIDKSFPRPYSQWKSTYRYPTSGSANPAEDINGMKRTLQRAQSQIRSTTYNMLTRVRTWPAFSNHTVGDGGSSSNSLEAIHDGIHNNVGGGGHMSDPSVAAFDPIFFMHHANVDRLLSLWSALNPGTWVTPNTSQDGTWTIPAGAPIDENTSLTPFWNSQTSYWVSANVGTTAPLGYTYPEFNGLDASNPSVVQTAIARIVNQLYGGGGRPSGLPWGLPLGLPLGFAVMNLAATPTSKAPASEAKVQNGGTQEDAHAAVRSFAASSAPLESRSHNGGAHPEVDQAPFTATDAGDVWEWTARIRLKKYEVGSSFSVPIFLGSVPEHPGEWLTSHHFVGAHHAFVNGSAERCANCRTQQNIIVEGFVHLNDAIIEHSGLNSLEPSVVEPYLTRELHWRVVKVSGDAVDLSQLPSLEVTVIATRLGSPPGAMFPVPQETRHCHGVTRGREYSGVQPA</sequence>
<keyword evidence="14" id="KW-1185">Reference proteome</keyword>
<dbReference type="GO" id="GO:0004503">
    <property type="term" value="F:tyrosinase activity"/>
    <property type="evidence" value="ECO:0007669"/>
    <property type="project" value="UniProtKB-EC"/>
</dbReference>
<dbReference type="SUPFAM" id="SSF48056">
    <property type="entry name" value="Di-copper centre-containing domain"/>
    <property type="match status" value="1"/>
</dbReference>
<evidence type="ECO:0000313" key="13">
    <source>
        <dbReference type="EMBL" id="KAG7085490.1"/>
    </source>
</evidence>
<evidence type="ECO:0000259" key="12">
    <source>
        <dbReference type="PROSITE" id="PS00498"/>
    </source>
</evidence>
<evidence type="ECO:0000256" key="6">
    <source>
        <dbReference type="ARBA" id="ARBA00023008"/>
    </source>
</evidence>
<dbReference type="InterPro" id="IPR041640">
    <property type="entry name" value="Tyrosinase_C"/>
</dbReference>
<evidence type="ECO:0000259" key="11">
    <source>
        <dbReference type="PROSITE" id="PS00497"/>
    </source>
</evidence>
<evidence type="ECO:0000256" key="7">
    <source>
        <dbReference type="ARBA" id="ARBA00023033"/>
    </source>
</evidence>
<evidence type="ECO:0000256" key="4">
    <source>
        <dbReference type="ARBA" id="ARBA00022723"/>
    </source>
</evidence>
<dbReference type="Gene3D" id="1.10.1280.10">
    <property type="entry name" value="Di-copper center containing domain from catechol oxidase"/>
    <property type="match status" value="1"/>
</dbReference>
<evidence type="ECO:0000256" key="5">
    <source>
        <dbReference type="ARBA" id="ARBA00023002"/>
    </source>
</evidence>
<dbReference type="Pfam" id="PF18132">
    <property type="entry name" value="Tyrosinase_C"/>
    <property type="match status" value="1"/>
</dbReference>
<dbReference type="EC" id="1.14.18.1" evidence="3"/>
<dbReference type="Gene3D" id="2.60.310.20">
    <property type="match status" value="1"/>
</dbReference>
<dbReference type="PROSITE" id="PS00497">
    <property type="entry name" value="TYROSINASE_1"/>
    <property type="match status" value="1"/>
</dbReference>
<dbReference type="RefSeq" id="XP_043001961.1">
    <property type="nucleotide sequence ID" value="XM_043160006.1"/>
</dbReference>
<keyword evidence="4" id="KW-0479">Metal-binding</keyword>
<comment type="catalytic activity">
    <reaction evidence="10">
        <text>L-tyrosine + O2 = L-dopaquinone + H2O</text>
        <dbReference type="Rhea" id="RHEA:18117"/>
        <dbReference type="ChEBI" id="CHEBI:15377"/>
        <dbReference type="ChEBI" id="CHEBI:15379"/>
        <dbReference type="ChEBI" id="CHEBI:57924"/>
        <dbReference type="ChEBI" id="CHEBI:58315"/>
        <dbReference type="EC" id="1.14.18.1"/>
    </reaction>
</comment>
<evidence type="ECO:0000256" key="1">
    <source>
        <dbReference type="ARBA" id="ARBA00001973"/>
    </source>
</evidence>
<keyword evidence="7" id="KW-0503">Monooxygenase</keyword>
<keyword evidence="8" id="KW-0470">Melanin biosynthesis</keyword>
<comment type="catalytic activity">
    <reaction evidence="9">
        <text>2 L-dopa + O2 = 2 L-dopaquinone + 2 H2O</text>
        <dbReference type="Rhea" id="RHEA:34287"/>
        <dbReference type="ChEBI" id="CHEBI:15377"/>
        <dbReference type="ChEBI" id="CHEBI:15379"/>
        <dbReference type="ChEBI" id="CHEBI:57504"/>
        <dbReference type="ChEBI" id="CHEBI:57924"/>
        <dbReference type="EC" id="1.14.18.1"/>
    </reaction>
</comment>
<evidence type="ECO:0000313" key="14">
    <source>
        <dbReference type="Proteomes" id="UP001049176"/>
    </source>
</evidence>
<dbReference type="GO" id="GO:0046872">
    <property type="term" value="F:metal ion binding"/>
    <property type="evidence" value="ECO:0007669"/>
    <property type="project" value="UniProtKB-KW"/>
</dbReference>
<dbReference type="Pfam" id="PF00264">
    <property type="entry name" value="Tyrosinase"/>
    <property type="match status" value="1"/>
</dbReference>
<dbReference type="InterPro" id="IPR050316">
    <property type="entry name" value="Tyrosinase/Hemocyanin"/>
</dbReference>
<evidence type="ECO:0000256" key="2">
    <source>
        <dbReference type="ARBA" id="ARBA00009928"/>
    </source>
</evidence>
<accession>A0A9P7UK77</accession>
<dbReference type="InterPro" id="IPR002227">
    <property type="entry name" value="Tyrosinase_Cu-bd"/>
</dbReference>
<dbReference type="PROSITE" id="PS00498">
    <property type="entry name" value="TYROSINASE_2"/>
    <property type="match status" value="1"/>
</dbReference>
<dbReference type="PANTHER" id="PTHR11474">
    <property type="entry name" value="TYROSINASE FAMILY MEMBER"/>
    <property type="match status" value="1"/>
</dbReference>
<dbReference type="InterPro" id="IPR008922">
    <property type="entry name" value="Di-copper_centre_dom_sf"/>
</dbReference>
<dbReference type="OrthoDB" id="6132182at2759"/>
<dbReference type="AlphaFoldDB" id="A0A9P7UK77"/>
<evidence type="ECO:0000256" key="10">
    <source>
        <dbReference type="ARBA" id="ARBA00048881"/>
    </source>
</evidence>
<dbReference type="Proteomes" id="UP001049176">
    <property type="component" value="Chromosome 11"/>
</dbReference>
<dbReference type="InterPro" id="IPR016216">
    <property type="entry name" value="Monophenol_mOase_fun"/>
</dbReference>
<dbReference type="GO" id="GO:0042438">
    <property type="term" value="P:melanin biosynthetic process"/>
    <property type="evidence" value="ECO:0007669"/>
    <property type="project" value="UniProtKB-KW"/>
</dbReference>
<comment type="caution">
    <text evidence="13">The sequence shown here is derived from an EMBL/GenBank/DDBJ whole genome shotgun (WGS) entry which is preliminary data.</text>
</comment>
<proteinExistence type="inferred from homology"/>
<feature type="domain" description="Tyrosinase copper-binding" evidence="12">
    <location>
        <begin position="285"/>
        <end position="296"/>
    </location>
</feature>
<dbReference type="PIRSF" id="PIRSF000340">
    <property type="entry name" value="MPO_fungal"/>
    <property type="match status" value="1"/>
</dbReference>
<dbReference type="GeneID" id="66072129"/>
<keyword evidence="5" id="KW-0560">Oxidoreductase</keyword>
<comment type="cofactor">
    <cofactor evidence="1">
        <name>Cu(2+)</name>
        <dbReference type="ChEBI" id="CHEBI:29036"/>
    </cofactor>
</comment>
<name>A0A9P7UK77_9AGAR</name>
<gene>
    <name evidence="13" type="ORF">E1B28_003053</name>
</gene>
<dbReference type="KEGG" id="more:E1B28_003053"/>
<reference evidence="13" key="1">
    <citation type="journal article" date="2021" name="Genome Biol. Evol.">
        <title>The assembled and annotated genome of the fairy-ring fungus Marasmius oreades.</title>
        <authorList>
            <person name="Hiltunen M."/>
            <person name="Ament-Velasquez S.L."/>
            <person name="Johannesson H."/>
        </authorList>
    </citation>
    <scope>NUCLEOTIDE SEQUENCE</scope>
    <source>
        <strain evidence="13">03SP1</strain>
    </source>
</reference>
<evidence type="ECO:0000256" key="9">
    <source>
        <dbReference type="ARBA" id="ARBA00048233"/>
    </source>
</evidence>